<dbReference type="CDD" id="cd02966">
    <property type="entry name" value="TlpA_like_family"/>
    <property type="match status" value="1"/>
</dbReference>
<protein>
    <submittedName>
        <fullName evidence="7">TlpA disulfide reductase family protein</fullName>
    </submittedName>
</protein>
<gene>
    <name evidence="7" type="ORF">PVK37_07730</name>
</gene>
<keyword evidence="3" id="KW-0812">Transmembrane</keyword>
<dbReference type="PANTHER" id="PTHR42852:SF6">
    <property type="entry name" value="THIOL:DISULFIDE INTERCHANGE PROTEIN DSBE"/>
    <property type="match status" value="1"/>
</dbReference>
<dbReference type="InterPro" id="IPR013766">
    <property type="entry name" value="Thioredoxin_domain"/>
</dbReference>
<evidence type="ECO:0000256" key="4">
    <source>
        <dbReference type="ARBA" id="ARBA00023157"/>
    </source>
</evidence>
<accession>A0ABY7ZTC8</accession>
<dbReference type="InterPro" id="IPR000866">
    <property type="entry name" value="AhpC/TSA"/>
</dbReference>
<evidence type="ECO:0000256" key="5">
    <source>
        <dbReference type="ARBA" id="ARBA00023284"/>
    </source>
</evidence>
<dbReference type="EMBL" id="CP118615">
    <property type="protein sequence ID" value="WDZ86285.1"/>
    <property type="molecule type" value="Genomic_DNA"/>
</dbReference>
<evidence type="ECO:0000256" key="2">
    <source>
        <dbReference type="ARBA" id="ARBA00022748"/>
    </source>
</evidence>
<dbReference type="InterPro" id="IPR036249">
    <property type="entry name" value="Thioredoxin-like_sf"/>
</dbReference>
<sequence length="228" mass="23866">MNARRWTAGLLARRSAGPGSPVAVVPVRPGRPSAGPPVRRSAGPGRRAVAVLAAVAAVALAGCTAAEGGEQRCTTRDGFLECAPDQRGTAPKIAGELLNGGSYDLTQDRGKVVVINFWGSWCNPCRAEADDLENTYQATKGSGVTFLGINVTDSRDKAKAFEKSYGVTYPSLFDPPGRTALDFDIAPNAIPATVVLDREGRIAVVRRGAVLQDALQPVVERVAAEGNP</sequence>
<comment type="subcellular location">
    <subcellularLocation>
        <location evidence="1">Cell envelope</location>
    </subcellularLocation>
</comment>
<reference evidence="7 8" key="1">
    <citation type="submission" date="2023-02" db="EMBL/GenBank/DDBJ databases">
        <authorList>
            <person name="Mo P."/>
        </authorList>
    </citation>
    <scope>NUCLEOTIDE SEQUENCE [LARGE SCALE GENOMIC DNA]</scope>
    <source>
        <strain evidence="7 8">HUAS 3</strain>
    </source>
</reference>
<proteinExistence type="predicted"/>
<evidence type="ECO:0000313" key="8">
    <source>
        <dbReference type="Proteomes" id="UP001219605"/>
    </source>
</evidence>
<evidence type="ECO:0000259" key="6">
    <source>
        <dbReference type="PROSITE" id="PS51352"/>
    </source>
</evidence>
<dbReference type="PROSITE" id="PS51352">
    <property type="entry name" value="THIOREDOXIN_2"/>
    <property type="match status" value="1"/>
</dbReference>
<dbReference type="Pfam" id="PF00578">
    <property type="entry name" value="AhpC-TSA"/>
    <property type="match status" value="1"/>
</dbReference>
<dbReference type="Proteomes" id="UP001219605">
    <property type="component" value="Chromosome"/>
</dbReference>
<evidence type="ECO:0000313" key="7">
    <source>
        <dbReference type="EMBL" id="WDZ86285.1"/>
    </source>
</evidence>
<name>A0ABY7ZTC8_9ACTN</name>
<feature type="domain" description="Thioredoxin" evidence="6">
    <location>
        <begin position="84"/>
        <end position="224"/>
    </location>
</feature>
<evidence type="ECO:0000256" key="1">
    <source>
        <dbReference type="ARBA" id="ARBA00004196"/>
    </source>
</evidence>
<keyword evidence="5" id="KW-0676">Redox-active center</keyword>
<dbReference type="PANTHER" id="PTHR42852">
    <property type="entry name" value="THIOL:DISULFIDE INTERCHANGE PROTEIN DSBE"/>
    <property type="match status" value="1"/>
</dbReference>
<evidence type="ECO:0000256" key="3">
    <source>
        <dbReference type="ARBA" id="ARBA00022968"/>
    </source>
</evidence>
<organism evidence="7 8">
    <name type="scientific">Micromonospora cathayae</name>
    <dbReference type="NCBI Taxonomy" id="3028804"/>
    <lineage>
        <taxon>Bacteria</taxon>
        <taxon>Bacillati</taxon>
        <taxon>Actinomycetota</taxon>
        <taxon>Actinomycetes</taxon>
        <taxon>Micromonosporales</taxon>
        <taxon>Micromonosporaceae</taxon>
        <taxon>Micromonospora</taxon>
    </lineage>
</organism>
<keyword evidence="2" id="KW-0201">Cytochrome c-type biogenesis</keyword>
<dbReference type="Gene3D" id="3.40.30.10">
    <property type="entry name" value="Glutaredoxin"/>
    <property type="match status" value="1"/>
</dbReference>
<keyword evidence="4" id="KW-1015">Disulfide bond</keyword>
<dbReference type="SUPFAM" id="SSF52833">
    <property type="entry name" value="Thioredoxin-like"/>
    <property type="match status" value="1"/>
</dbReference>
<dbReference type="RefSeq" id="WP_275033087.1">
    <property type="nucleotide sequence ID" value="NZ_CP118615.1"/>
</dbReference>
<keyword evidence="3" id="KW-0735">Signal-anchor</keyword>
<dbReference type="InterPro" id="IPR050553">
    <property type="entry name" value="Thioredoxin_ResA/DsbE_sf"/>
</dbReference>
<keyword evidence="8" id="KW-1185">Reference proteome</keyword>